<accession>A0ABP9BFR1</accession>
<name>A0ABP9BFR1_9MICC</name>
<comment type="caution">
    <text evidence="2">The sequence shown here is derived from an EMBL/GenBank/DDBJ whole genome shotgun (WGS) entry which is preliminary data.</text>
</comment>
<evidence type="ECO:0008006" key="4">
    <source>
        <dbReference type="Google" id="ProtNLM"/>
    </source>
</evidence>
<keyword evidence="3" id="KW-1185">Reference proteome</keyword>
<gene>
    <name evidence="2" type="ORF">GCM10023352_12660</name>
</gene>
<dbReference type="Proteomes" id="UP001500187">
    <property type="component" value="Unassembled WGS sequence"/>
</dbReference>
<evidence type="ECO:0000313" key="2">
    <source>
        <dbReference type="EMBL" id="GAA4794967.1"/>
    </source>
</evidence>
<dbReference type="RefSeq" id="WP_345445681.1">
    <property type="nucleotide sequence ID" value="NZ_BAABKP010000001.1"/>
</dbReference>
<evidence type="ECO:0000313" key="3">
    <source>
        <dbReference type="Proteomes" id="UP001500187"/>
    </source>
</evidence>
<reference evidence="3" key="1">
    <citation type="journal article" date="2019" name="Int. J. Syst. Evol. Microbiol.">
        <title>The Global Catalogue of Microorganisms (GCM) 10K type strain sequencing project: providing services to taxonomists for standard genome sequencing and annotation.</title>
        <authorList>
            <consortium name="The Broad Institute Genomics Platform"/>
            <consortium name="The Broad Institute Genome Sequencing Center for Infectious Disease"/>
            <person name="Wu L."/>
            <person name="Ma J."/>
        </authorList>
    </citation>
    <scope>NUCLEOTIDE SEQUENCE [LARGE SCALE GENOMIC DNA]</scope>
    <source>
        <strain evidence="3">JCM 18541</strain>
    </source>
</reference>
<dbReference type="EMBL" id="BAABKP010000001">
    <property type="protein sequence ID" value="GAA4794967.1"/>
    <property type="molecule type" value="Genomic_DNA"/>
</dbReference>
<protein>
    <recommendedName>
        <fullName evidence="4">SPOR domain-containing protein</fullName>
    </recommendedName>
</protein>
<organism evidence="2 3">
    <name type="scientific">Rothia endophytica</name>
    <dbReference type="NCBI Taxonomy" id="1324766"/>
    <lineage>
        <taxon>Bacteria</taxon>
        <taxon>Bacillati</taxon>
        <taxon>Actinomycetota</taxon>
        <taxon>Actinomycetes</taxon>
        <taxon>Micrococcales</taxon>
        <taxon>Micrococcaceae</taxon>
        <taxon>Rothia</taxon>
    </lineage>
</organism>
<evidence type="ECO:0000256" key="1">
    <source>
        <dbReference type="SAM" id="MobiDB-lite"/>
    </source>
</evidence>
<feature type="region of interest" description="Disordered" evidence="1">
    <location>
        <begin position="48"/>
        <end position="67"/>
    </location>
</feature>
<sequence length="67" mass="7599">MPLDGLTPGPHATEFYYNLKTGQVEEGQQSPVKDLWGPFNTREEAANAMESARKRNEELDAEKDGWF</sequence>
<proteinExistence type="predicted"/>